<feature type="domain" description="Tetrahydrofolate dehydrogenase/cyclohydrolase NAD(P)-binding" evidence="14">
    <location>
        <begin position="139"/>
        <end position="277"/>
    </location>
</feature>
<dbReference type="PRINTS" id="PR00085">
    <property type="entry name" value="THFDHDRGNASE"/>
</dbReference>
<keyword evidence="3 12" id="KW-0554">One-carbon metabolism</keyword>
<comment type="similarity">
    <text evidence="12">Belongs to the tetrahydrofolate dehydrogenase/cyclohydrolase family.</text>
</comment>
<dbReference type="KEGG" id="bacg:D2962_05835"/>
<feature type="binding site" evidence="12">
    <location>
        <begin position="165"/>
        <end position="167"/>
    </location>
    <ligand>
        <name>NADP(+)</name>
        <dbReference type="ChEBI" id="CHEBI:58349"/>
    </ligand>
</feature>
<sequence>MVQILSGKAVAQKLKQDITVEIDILKSKGVIPTLGIVLVGDEEDSLSYANSAKKRCETLGAGCNIFKFPAGINQDDLEKKILELNENRDIHGYIIMKPLPSQINEKRIAEIIDPAKDIDCMTPKNIAKVFAGDNTGFSPCTARAVMEILNFYQIPIEGKRAVIIGRSMVVGRPLSMMLLKQNATVTICHTRTRDLAKEAKRADILIAAAGKAEMVTKDMVSPGTVVIDVGINFKDGRMVGDVLYEEVEKLASAITPVPGGVGSVTTMVLLKQLVETCRK</sequence>
<evidence type="ECO:0000313" key="15">
    <source>
        <dbReference type="EMBL" id="AYO30197.1"/>
    </source>
</evidence>
<evidence type="ECO:0000256" key="11">
    <source>
        <dbReference type="ARBA" id="ARBA00023268"/>
    </source>
</evidence>
<name>A0A3G2R5Q6_9FIRM</name>
<keyword evidence="4 12" id="KW-0028">Amino-acid biosynthesis</keyword>
<evidence type="ECO:0000256" key="6">
    <source>
        <dbReference type="ARBA" id="ARBA00022801"/>
    </source>
</evidence>
<comment type="catalytic activity">
    <reaction evidence="12">
        <text>(6R)-5,10-methenyltetrahydrofolate + H2O = (6R)-10-formyltetrahydrofolate + H(+)</text>
        <dbReference type="Rhea" id="RHEA:23700"/>
        <dbReference type="ChEBI" id="CHEBI:15377"/>
        <dbReference type="ChEBI" id="CHEBI:15378"/>
        <dbReference type="ChEBI" id="CHEBI:57455"/>
        <dbReference type="ChEBI" id="CHEBI:195366"/>
        <dbReference type="EC" id="3.5.4.9"/>
    </reaction>
</comment>
<evidence type="ECO:0000256" key="12">
    <source>
        <dbReference type="HAMAP-Rule" id="MF_01576"/>
    </source>
</evidence>
<dbReference type="InterPro" id="IPR020630">
    <property type="entry name" value="THF_DH/CycHdrlase_cat_dom"/>
</dbReference>
<dbReference type="SUPFAM" id="SSF51735">
    <property type="entry name" value="NAD(P)-binding Rossmann-fold domains"/>
    <property type="match status" value="1"/>
</dbReference>
<evidence type="ECO:0000256" key="7">
    <source>
        <dbReference type="ARBA" id="ARBA00022857"/>
    </source>
</evidence>
<dbReference type="InterPro" id="IPR000672">
    <property type="entry name" value="THF_DH/CycHdrlase"/>
</dbReference>
<dbReference type="Gene3D" id="3.40.50.720">
    <property type="entry name" value="NAD(P)-binding Rossmann-like Domain"/>
    <property type="match status" value="1"/>
</dbReference>
<keyword evidence="8 12" id="KW-0560">Oxidoreductase</keyword>
<accession>A0A3G2R5Q6</accession>
<proteinExistence type="inferred from homology"/>
<gene>
    <name evidence="12" type="primary">folD</name>
    <name evidence="15" type="ORF">D2962_05835</name>
</gene>
<protein>
    <recommendedName>
        <fullName evidence="12">Bifunctional protein FolD</fullName>
    </recommendedName>
    <domain>
        <recommendedName>
            <fullName evidence="12">Methylenetetrahydrofolate dehydrogenase</fullName>
            <ecNumber evidence="12">1.5.1.5</ecNumber>
        </recommendedName>
    </domain>
    <domain>
        <recommendedName>
            <fullName evidence="12">Methenyltetrahydrofolate cyclohydrolase</fullName>
            <ecNumber evidence="12">3.5.4.9</ecNumber>
        </recommendedName>
    </domain>
</protein>
<keyword evidence="16" id="KW-1185">Reference proteome</keyword>
<dbReference type="PANTHER" id="PTHR48099">
    <property type="entry name" value="C-1-TETRAHYDROFOLATE SYNTHASE, CYTOPLASMIC-RELATED"/>
    <property type="match status" value="1"/>
</dbReference>
<evidence type="ECO:0000256" key="1">
    <source>
        <dbReference type="ARBA" id="ARBA00004777"/>
    </source>
</evidence>
<dbReference type="AlphaFoldDB" id="A0A3G2R5Q6"/>
<evidence type="ECO:0000256" key="4">
    <source>
        <dbReference type="ARBA" id="ARBA00022605"/>
    </source>
</evidence>
<dbReference type="EC" id="1.5.1.5" evidence="12"/>
<dbReference type="UniPathway" id="UPA00193"/>
<feature type="domain" description="Tetrahydrofolate dehydrogenase/cyclohydrolase catalytic" evidence="13">
    <location>
        <begin position="5"/>
        <end position="119"/>
    </location>
</feature>
<dbReference type="RefSeq" id="WP_122014440.1">
    <property type="nucleotide sequence ID" value="NZ_CP033169.1"/>
</dbReference>
<keyword evidence="10 12" id="KW-0486">Methionine biosynthesis</keyword>
<comment type="caution">
    <text evidence="12">Lacks conserved residue(s) required for the propagation of feature annotation.</text>
</comment>
<dbReference type="GO" id="GO:0005829">
    <property type="term" value="C:cytosol"/>
    <property type="evidence" value="ECO:0007669"/>
    <property type="project" value="TreeGrafter"/>
</dbReference>
<evidence type="ECO:0000256" key="8">
    <source>
        <dbReference type="ARBA" id="ARBA00023002"/>
    </source>
</evidence>
<dbReference type="InterPro" id="IPR020631">
    <property type="entry name" value="THF_DH/CycHdrlase_NAD-bd_dom"/>
</dbReference>
<feature type="binding site" evidence="12">
    <location>
        <position position="231"/>
    </location>
    <ligand>
        <name>NADP(+)</name>
        <dbReference type="ChEBI" id="CHEBI:58349"/>
    </ligand>
</feature>
<dbReference type="GO" id="GO:0035999">
    <property type="term" value="P:tetrahydrofolate interconversion"/>
    <property type="evidence" value="ECO:0007669"/>
    <property type="project" value="UniProtKB-UniRule"/>
</dbReference>
<comment type="subunit">
    <text evidence="2 12">Homodimer.</text>
</comment>
<dbReference type="InterPro" id="IPR046346">
    <property type="entry name" value="Aminoacid_DH-like_N_sf"/>
</dbReference>
<keyword evidence="6 12" id="KW-0378">Hydrolase</keyword>
<dbReference type="GO" id="GO:0004488">
    <property type="term" value="F:methylenetetrahydrofolate dehydrogenase (NADP+) activity"/>
    <property type="evidence" value="ECO:0007669"/>
    <property type="project" value="UniProtKB-UniRule"/>
</dbReference>
<organism evidence="15 16">
    <name type="scientific">Biomaibacter acetigenes</name>
    <dbReference type="NCBI Taxonomy" id="2316383"/>
    <lineage>
        <taxon>Bacteria</taxon>
        <taxon>Bacillati</taxon>
        <taxon>Bacillota</taxon>
        <taxon>Clostridia</taxon>
        <taxon>Thermosediminibacterales</taxon>
        <taxon>Tepidanaerobacteraceae</taxon>
        <taxon>Biomaibacter</taxon>
    </lineage>
</organism>
<keyword evidence="5 12" id="KW-0658">Purine biosynthesis</keyword>
<dbReference type="FunFam" id="3.40.50.720:FF:000094">
    <property type="entry name" value="Bifunctional protein FolD"/>
    <property type="match status" value="1"/>
</dbReference>
<comment type="catalytic activity">
    <reaction evidence="12">
        <text>(6R)-5,10-methylene-5,6,7,8-tetrahydrofolate + NADP(+) = (6R)-5,10-methenyltetrahydrofolate + NADPH</text>
        <dbReference type="Rhea" id="RHEA:22812"/>
        <dbReference type="ChEBI" id="CHEBI:15636"/>
        <dbReference type="ChEBI" id="CHEBI:57455"/>
        <dbReference type="ChEBI" id="CHEBI:57783"/>
        <dbReference type="ChEBI" id="CHEBI:58349"/>
        <dbReference type="EC" id="1.5.1.5"/>
    </reaction>
</comment>
<evidence type="ECO:0000259" key="13">
    <source>
        <dbReference type="Pfam" id="PF00763"/>
    </source>
</evidence>
<dbReference type="EMBL" id="CP033169">
    <property type="protein sequence ID" value="AYO30197.1"/>
    <property type="molecule type" value="Genomic_DNA"/>
</dbReference>
<dbReference type="Gene3D" id="3.40.50.10860">
    <property type="entry name" value="Leucine Dehydrogenase, chain A, domain 1"/>
    <property type="match status" value="1"/>
</dbReference>
<dbReference type="FunFam" id="3.40.50.10860:FF:000005">
    <property type="entry name" value="C-1-tetrahydrofolate synthase, cytoplasmic, putative"/>
    <property type="match status" value="1"/>
</dbReference>
<dbReference type="Pfam" id="PF00763">
    <property type="entry name" value="THF_DHG_CYH"/>
    <property type="match status" value="1"/>
</dbReference>
<comment type="function">
    <text evidence="12">Catalyzes the oxidation of 5,10-methylenetetrahydrofolate to 5,10-methenyltetrahydrofolate and then the hydrolysis of 5,10-methenyltetrahydrofolate to 10-formyltetrahydrofolate.</text>
</comment>
<evidence type="ECO:0000256" key="2">
    <source>
        <dbReference type="ARBA" id="ARBA00011738"/>
    </source>
</evidence>
<dbReference type="PANTHER" id="PTHR48099:SF5">
    <property type="entry name" value="C-1-TETRAHYDROFOLATE SYNTHASE, CYTOPLASMIC"/>
    <property type="match status" value="1"/>
</dbReference>
<reference evidence="15 16" key="1">
    <citation type="submission" date="2018-10" db="EMBL/GenBank/DDBJ databases">
        <authorList>
            <person name="Zhang X."/>
        </authorList>
    </citation>
    <scope>NUCLEOTIDE SEQUENCE [LARGE SCALE GENOMIC DNA]</scope>
    <source>
        <strain evidence="15 16">SK-G1</strain>
    </source>
</reference>
<keyword evidence="9 12" id="KW-0368">Histidine biosynthesis</keyword>
<evidence type="ECO:0000259" key="14">
    <source>
        <dbReference type="Pfam" id="PF02882"/>
    </source>
</evidence>
<dbReference type="CDD" id="cd01080">
    <property type="entry name" value="NAD_bind_m-THF_DH_Cyclohyd"/>
    <property type="match status" value="1"/>
</dbReference>
<dbReference type="GO" id="GO:0004477">
    <property type="term" value="F:methenyltetrahydrofolate cyclohydrolase activity"/>
    <property type="evidence" value="ECO:0007669"/>
    <property type="project" value="UniProtKB-UniRule"/>
</dbReference>
<dbReference type="GO" id="GO:0006164">
    <property type="term" value="P:purine nucleotide biosynthetic process"/>
    <property type="evidence" value="ECO:0007669"/>
    <property type="project" value="UniProtKB-KW"/>
</dbReference>
<evidence type="ECO:0000256" key="9">
    <source>
        <dbReference type="ARBA" id="ARBA00023102"/>
    </source>
</evidence>
<evidence type="ECO:0000256" key="3">
    <source>
        <dbReference type="ARBA" id="ARBA00022563"/>
    </source>
</evidence>
<dbReference type="Pfam" id="PF02882">
    <property type="entry name" value="THF_DHG_CYH_C"/>
    <property type="match status" value="1"/>
</dbReference>
<dbReference type="Proteomes" id="UP000280960">
    <property type="component" value="Chromosome"/>
</dbReference>
<evidence type="ECO:0000256" key="10">
    <source>
        <dbReference type="ARBA" id="ARBA00023167"/>
    </source>
</evidence>
<keyword evidence="11 12" id="KW-0511">Multifunctional enzyme</keyword>
<evidence type="ECO:0000313" key="16">
    <source>
        <dbReference type="Proteomes" id="UP000280960"/>
    </source>
</evidence>
<dbReference type="EC" id="3.5.4.9" evidence="12"/>
<dbReference type="HAMAP" id="MF_01576">
    <property type="entry name" value="THF_DHG_CYH"/>
    <property type="match status" value="1"/>
</dbReference>
<dbReference type="GO" id="GO:0009086">
    <property type="term" value="P:methionine biosynthetic process"/>
    <property type="evidence" value="ECO:0007669"/>
    <property type="project" value="UniProtKB-KW"/>
</dbReference>
<dbReference type="InterPro" id="IPR036291">
    <property type="entry name" value="NAD(P)-bd_dom_sf"/>
</dbReference>
<dbReference type="SUPFAM" id="SSF53223">
    <property type="entry name" value="Aminoacid dehydrogenase-like, N-terminal domain"/>
    <property type="match status" value="1"/>
</dbReference>
<comment type="pathway">
    <text evidence="1 12">One-carbon metabolism; tetrahydrofolate interconversion.</text>
</comment>
<dbReference type="GO" id="GO:0000105">
    <property type="term" value="P:L-histidine biosynthetic process"/>
    <property type="evidence" value="ECO:0007669"/>
    <property type="project" value="UniProtKB-KW"/>
</dbReference>
<keyword evidence="7 12" id="KW-0521">NADP</keyword>
<evidence type="ECO:0000256" key="5">
    <source>
        <dbReference type="ARBA" id="ARBA00022755"/>
    </source>
</evidence>